<dbReference type="GO" id="GO:0008270">
    <property type="term" value="F:zinc ion binding"/>
    <property type="evidence" value="ECO:0007669"/>
    <property type="project" value="UniProtKB-KW"/>
</dbReference>
<dbReference type="GO" id="GO:0042575">
    <property type="term" value="C:DNA polymerase complex"/>
    <property type="evidence" value="ECO:0007669"/>
    <property type="project" value="UniProtKB-ARBA"/>
</dbReference>
<proteinExistence type="predicted"/>
<dbReference type="GO" id="GO:0071897">
    <property type="term" value="P:DNA biosynthetic process"/>
    <property type="evidence" value="ECO:0007669"/>
    <property type="project" value="UniProtKB-ARBA"/>
</dbReference>
<organism evidence="5 6">
    <name type="scientific">Daphnia sinensis</name>
    <dbReference type="NCBI Taxonomy" id="1820382"/>
    <lineage>
        <taxon>Eukaryota</taxon>
        <taxon>Metazoa</taxon>
        <taxon>Ecdysozoa</taxon>
        <taxon>Arthropoda</taxon>
        <taxon>Crustacea</taxon>
        <taxon>Branchiopoda</taxon>
        <taxon>Diplostraca</taxon>
        <taxon>Cladocera</taxon>
        <taxon>Anomopoda</taxon>
        <taxon>Daphniidae</taxon>
        <taxon>Daphnia</taxon>
        <taxon>Daphnia similis group</taxon>
    </lineage>
</organism>
<feature type="region of interest" description="Disordered" evidence="2">
    <location>
        <begin position="233"/>
        <end position="262"/>
    </location>
</feature>
<gene>
    <name evidence="5" type="ORF">GHT06_016985</name>
</gene>
<dbReference type="InterPro" id="IPR001584">
    <property type="entry name" value="Integrase_cat-core"/>
</dbReference>
<feature type="region of interest" description="Disordered" evidence="2">
    <location>
        <begin position="114"/>
        <end position="156"/>
    </location>
</feature>
<feature type="domain" description="Integrase catalytic" evidence="4">
    <location>
        <begin position="914"/>
        <end position="1039"/>
    </location>
</feature>
<dbReference type="PROSITE" id="PS50994">
    <property type="entry name" value="INTEGRASE"/>
    <property type="match status" value="1"/>
</dbReference>
<feature type="compositionally biased region" description="Basic and acidic residues" evidence="2">
    <location>
        <begin position="897"/>
        <end position="914"/>
    </location>
</feature>
<dbReference type="InterPro" id="IPR012337">
    <property type="entry name" value="RNaseH-like_sf"/>
</dbReference>
<dbReference type="PROSITE" id="PS50158">
    <property type="entry name" value="ZF_CCHC"/>
    <property type="match status" value="1"/>
</dbReference>
<dbReference type="AlphaFoldDB" id="A0AAD5LGF8"/>
<keyword evidence="1" id="KW-0863">Zinc-finger</keyword>
<dbReference type="Pfam" id="PF00098">
    <property type="entry name" value="zf-CCHC"/>
    <property type="match status" value="1"/>
</dbReference>
<name>A0AAD5LGF8_9CRUS</name>
<dbReference type="CDD" id="cd01647">
    <property type="entry name" value="RT_LTR"/>
    <property type="match status" value="1"/>
</dbReference>
<dbReference type="PANTHER" id="PTHR37984:SF5">
    <property type="entry name" value="PROTEIN NYNRIN-LIKE"/>
    <property type="match status" value="1"/>
</dbReference>
<dbReference type="SMART" id="SM00343">
    <property type="entry name" value="ZnF_C2HC"/>
    <property type="match status" value="1"/>
</dbReference>
<dbReference type="InterPro" id="IPR001878">
    <property type="entry name" value="Znf_CCHC"/>
</dbReference>
<evidence type="ECO:0000313" key="6">
    <source>
        <dbReference type="Proteomes" id="UP000820818"/>
    </source>
</evidence>
<dbReference type="InterPro" id="IPR043502">
    <property type="entry name" value="DNA/RNA_pol_sf"/>
</dbReference>
<evidence type="ECO:0000256" key="1">
    <source>
        <dbReference type="PROSITE-ProRule" id="PRU00047"/>
    </source>
</evidence>
<evidence type="ECO:0000259" key="4">
    <source>
        <dbReference type="PROSITE" id="PS50994"/>
    </source>
</evidence>
<feature type="compositionally biased region" description="Basic and acidic residues" evidence="2">
    <location>
        <begin position="125"/>
        <end position="156"/>
    </location>
</feature>
<keyword evidence="6" id="KW-1185">Reference proteome</keyword>
<dbReference type="GO" id="GO:0003676">
    <property type="term" value="F:nucleic acid binding"/>
    <property type="evidence" value="ECO:0007669"/>
    <property type="project" value="InterPro"/>
</dbReference>
<keyword evidence="1" id="KW-0862">Zinc</keyword>
<feature type="region of interest" description="Disordered" evidence="2">
    <location>
        <begin position="1"/>
        <end position="21"/>
    </location>
</feature>
<dbReference type="SUPFAM" id="SSF56672">
    <property type="entry name" value="DNA/RNA polymerases"/>
    <property type="match status" value="1"/>
</dbReference>
<dbReference type="InterPro" id="IPR036875">
    <property type="entry name" value="Znf_CCHC_sf"/>
</dbReference>
<evidence type="ECO:0000313" key="5">
    <source>
        <dbReference type="EMBL" id="KAI9557178.1"/>
    </source>
</evidence>
<dbReference type="PANTHER" id="PTHR37984">
    <property type="entry name" value="PROTEIN CBG26694"/>
    <property type="match status" value="1"/>
</dbReference>
<dbReference type="SUPFAM" id="SSF57756">
    <property type="entry name" value="Retrovirus zinc finger-like domains"/>
    <property type="match status" value="1"/>
</dbReference>
<dbReference type="GO" id="GO:0015074">
    <property type="term" value="P:DNA integration"/>
    <property type="evidence" value="ECO:0007669"/>
    <property type="project" value="InterPro"/>
</dbReference>
<reference evidence="5 6" key="1">
    <citation type="submission" date="2022-05" db="EMBL/GenBank/DDBJ databases">
        <title>A multi-omics perspective on studying reproductive biology in Daphnia sinensis.</title>
        <authorList>
            <person name="Jia J."/>
        </authorList>
    </citation>
    <scope>NUCLEOTIDE SEQUENCE [LARGE SCALE GENOMIC DNA]</scope>
    <source>
        <strain evidence="5 6">WSL</strain>
    </source>
</reference>
<dbReference type="Gene3D" id="3.30.420.10">
    <property type="entry name" value="Ribonuclease H-like superfamily/Ribonuclease H"/>
    <property type="match status" value="1"/>
</dbReference>
<feature type="region of interest" description="Disordered" evidence="2">
    <location>
        <begin position="48"/>
        <end position="102"/>
    </location>
</feature>
<dbReference type="InterPro" id="IPR036397">
    <property type="entry name" value="RNaseH_sf"/>
</dbReference>
<accession>A0AAD5LGF8</accession>
<dbReference type="Proteomes" id="UP000820818">
    <property type="component" value="Linkage Group LG6"/>
</dbReference>
<evidence type="ECO:0000259" key="3">
    <source>
        <dbReference type="PROSITE" id="PS50158"/>
    </source>
</evidence>
<dbReference type="SUPFAM" id="SSF53098">
    <property type="entry name" value="Ribonuclease H-like"/>
    <property type="match status" value="1"/>
</dbReference>
<dbReference type="Gene3D" id="3.30.70.270">
    <property type="match status" value="3"/>
</dbReference>
<dbReference type="Gene3D" id="3.10.10.10">
    <property type="entry name" value="HIV Type 1 Reverse Transcriptase, subunit A, domain 1"/>
    <property type="match status" value="1"/>
</dbReference>
<dbReference type="InterPro" id="IPR043128">
    <property type="entry name" value="Rev_trsase/Diguanyl_cyclase"/>
</dbReference>
<dbReference type="Pfam" id="PF22938">
    <property type="entry name" value="Integrase_p58_C"/>
    <property type="match status" value="1"/>
</dbReference>
<comment type="caution">
    <text evidence="5">The sequence shown here is derived from an EMBL/GenBank/DDBJ whole genome shotgun (WGS) entry which is preliminary data.</text>
</comment>
<dbReference type="InterPro" id="IPR054465">
    <property type="entry name" value="Integrase_p58-like_C"/>
</dbReference>
<feature type="region of interest" description="Disordered" evidence="2">
    <location>
        <begin position="186"/>
        <end position="208"/>
    </location>
</feature>
<keyword evidence="1" id="KW-0479">Metal-binding</keyword>
<dbReference type="Gene3D" id="4.10.60.10">
    <property type="entry name" value="Zinc finger, CCHC-type"/>
    <property type="match status" value="1"/>
</dbReference>
<dbReference type="InterPro" id="IPR050951">
    <property type="entry name" value="Retrovirus_Pol_polyprotein"/>
</dbReference>
<sequence>MSHGRSVVTAAGERSRRRAAEEAAKEIQTYYSGLRAATPLARSTAGLQGANEALSLPREVPDQAQFQSDSEPQGEEFEDAQGNQDSGNPEAGSVASEGAVGPIAARRQYEEAREVGIKGGVNARTRAEAEERQVERVIDRDQGSRSRQAEFDDRESLIPQVTVSSVQEGTGVKAVSAEAETISWKRRGFTRMPSKQPTRGTMRIGVESGRSLDQAVDLDQMQDLRRQIQELRDELARAKDPSKKKEKEGGKSEWNKKPKKKNPFRCFNCDEEGHIARNCQKEKKKETAVKPKKPEGEEPKAACAVIGGDQSSEMTNGDRQPTEEIWIVISPSLASRLKLKIIPWEGPMVVTADGQPMNPRGKVSLTVTNKNASVEGEALLKICFSNPPIVELGAIHMEASGGKEAVKKVTVTACVTVPKRSAVPVKVSIPEAGNEAIIGLSAGHALIDCSKPEAVVHVMNVDHVDHVICVASTLAAQDRNDLIDLLTQFQDVFADSGECLGQCYVLEHAIPTGGAAPIKQLPRRRAWRERELIKEEVSKMLKQGVIEQAQSPWSSPVVLVRKMDGKWRFCIDYRRLNEVTTKDVYPLPRIDDALSKLEGAALFSVVDLQSGYWQTAFVRVWPLPVPSDAVWVMLSSEHFPTTYGHGVGRIKVDRLFGELKLNIEKCAFGNKRVRMLGHVVSKAGIEPDPDHCKAIEMCPGPNLNANEKAKRKWVKSFVGLCSFYRKFVPNFAQVAYPLTTMEGKGVFRWGEPERNSFAELGGAYARKRRESHANLFREQSVEQIGEELHDNGKGVPRHCMGCKEVSAIHLGYKSGSENRPSCLVLADDQAGTQWPVGEVESGVTGIRHLHPLQKRKPCEAVAMDQTSDGQERGHAVWKFYAEGSCYPVCPELQKLPDAEAGSGKDEGSDGDHTARALPDATARQIAKFFVEDIVLRHGFPRELTSDQGTCFTAEVTREVLALLRLSHRMTVPYHQQANGLVERKNKTLATMLAMYVNESHEDWDEFLGFVTFAYNTAVIPADLLAATGPNQPKLVDAEDLMKAMMELREDVKDRLAIVQQRQKTQYDARASRKKGLAEKLLHQYVGPYKVVRQVTELNYELRKPSGKKTIIVHVSQMKKFVVESDDESDSEEESENKRAPGWMKNMMFFTLVCVVGQLVQGNEMKGKFVVTEGAVFHPFGTGRLRMGCHLRRAHQAGGAGN</sequence>
<evidence type="ECO:0000256" key="2">
    <source>
        <dbReference type="SAM" id="MobiDB-lite"/>
    </source>
</evidence>
<feature type="domain" description="CCHC-type" evidence="3">
    <location>
        <begin position="265"/>
        <end position="281"/>
    </location>
</feature>
<dbReference type="EMBL" id="WJBH02000006">
    <property type="protein sequence ID" value="KAI9557178.1"/>
    <property type="molecule type" value="Genomic_DNA"/>
</dbReference>
<feature type="compositionally biased region" description="Basic and acidic residues" evidence="2">
    <location>
        <begin position="233"/>
        <end position="256"/>
    </location>
</feature>
<protein>
    <submittedName>
        <fullName evidence="5">Pol polyprotein</fullName>
    </submittedName>
</protein>
<feature type="region of interest" description="Disordered" evidence="2">
    <location>
        <begin position="897"/>
        <end position="916"/>
    </location>
</feature>